<dbReference type="InterPro" id="IPR058163">
    <property type="entry name" value="LysR-type_TF_proteobact-type"/>
</dbReference>
<evidence type="ECO:0000256" key="5">
    <source>
        <dbReference type="SAM" id="MobiDB-lite"/>
    </source>
</evidence>
<dbReference type="SUPFAM" id="SSF46785">
    <property type="entry name" value="Winged helix' DNA-binding domain"/>
    <property type="match status" value="1"/>
</dbReference>
<evidence type="ECO:0000256" key="2">
    <source>
        <dbReference type="ARBA" id="ARBA00023015"/>
    </source>
</evidence>
<keyword evidence="3" id="KW-0238">DNA-binding</keyword>
<evidence type="ECO:0000256" key="1">
    <source>
        <dbReference type="ARBA" id="ARBA00009437"/>
    </source>
</evidence>
<dbReference type="Pfam" id="PF03466">
    <property type="entry name" value="LysR_substrate"/>
    <property type="match status" value="1"/>
</dbReference>
<dbReference type="InterPro" id="IPR036388">
    <property type="entry name" value="WH-like_DNA-bd_sf"/>
</dbReference>
<dbReference type="GO" id="GO:0003700">
    <property type="term" value="F:DNA-binding transcription factor activity"/>
    <property type="evidence" value="ECO:0007669"/>
    <property type="project" value="InterPro"/>
</dbReference>
<dbReference type="EMBL" id="NEVP01000011">
    <property type="protein sequence ID" value="OZI46870.1"/>
    <property type="molecule type" value="Genomic_DNA"/>
</dbReference>
<reference evidence="7 8" key="1">
    <citation type="submission" date="2017-05" db="EMBL/GenBank/DDBJ databases">
        <title>Complete and WGS of Bordetella genogroups.</title>
        <authorList>
            <person name="Spilker T."/>
            <person name="LiPuma J."/>
        </authorList>
    </citation>
    <scope>NUCLEOTIDE SEQUENCE [LARGE SCALE GENOMIC DNA]</scope>
    <source>
        <strain evidence="7 8">AU10456</strain>
    </source>
</reference>
<dbReference type="InterPro" id="IPR036390">
    <property type="entry name" value="WH_DNA-bd_sf"/>
</dbReference>
<dbReference type="Gene3D" id="3.40.190.290">
    <property type="match status" value="1"/>
</dbReference>
<feature type="region of interest" description="Disordered" evidence="5">
    <location>
        <begin position="300"/>
        <end position="338"/>
    </location>
</feature>
<evidence type="ECO:0000313" key="8">
    <source>
        <dbReference type="Proteomes" id="UP000216913"/>
    </source>
</evidence>
<dbReference type="OrthoDB" id="116299at2"/>
<dbReference type="SUPFAM" id="SSF53850">
    <property type="entry name" value="Periplasmic binding protein-like II"/>
    <property type="match status" value="1"/>
</dbReference>
<dbReference type="PANTHER" id="PTHR30537:SF5">
    <property type="entry name" value="HTH-TYPE TRANSCRIPTIONAL ACTIVATOR TTDR-RELATED"/>
    <property type="match status" value="1"/>
</dbReference>
<dbReference type="FunFam" id="1.10.10.10:FF:000001">
    <property type="entry name" value="LysR family transcriptional regulator"/>
    <property type="match status" value="1"/>
</dbReference>
<feature type="domain" description="HTH lysR-type" evidence="6">
    <location>
        <begin position="6"/>
        <end position="63"/>
    </location>
</feature>
<comment type="caution">
    <text evidence="7">The sequence shown here is derived from an EMBL/GenBank/DDBJ whole genome shotgun (WGS) entry which is preliminary data.</text>
</comment>
<protein>
    <submittedName>
        <fullName evidence="7">LysR family transcriptional regulator</fullName>
    </submittedName>
</protein>
<accession>A0A261TCQ7</accession>
<proteinExistence type="inferred from homology"/>
<keyword evidence="8" id="KW-1185">Reference proteome</keyword>
<keyword evidence="2" id="KW-0805">Transcription regulation</keyword>
<dbReference type="PANTHER" id="PTHR30537">
    <property type="entry name" value="HTH-TYPE TRANSCRIPTIONAL REGULATOR"/>
    <property type="match status" value="1"/>
</dbReference>
<dbReference type="PROSITE" id="PS50931">
    <property type="entry name" value="HTH_LYSR"/>
    <property type="match status" value="1"/>
</dbReference>
<name>A0A261TCQ7_9BORD</name>
<comment type="similarity">
    <text evidence="1">Belongs to the LysR transcriptional regulatory family.</text>
</comment>
<sequence>MEPSPVQLNDIALFVEVAKRKSFSLAARALHIPTSTLSRRISQLERAIGLRLINRNTRRLELTDAGDIYLRRCQGLIDEARLAHEQLRSLASRPKGRLSISIPYSLAIWLLPSSIRDFTDAYPDIECEFDLSMKSSADSQGEPFDVILRFGRDGDGEPDTPGSVEHEIIALDNYLYASADYLERHGEPEQPADLAHHQCLRTAIDDAHSYWILNNGVRTERVDVQGQLAGNNISVMGTLSGLGLGITRLPSCLALDPVIERNSLRRILPDWKVQPISIYARFPSRILPAKTRAFMDFIRPQLGPAGAPPPSSAPVDTGARRLPTDAPHAAMPQFKNPD</sequence>
<dbReference type="Gene3D" id="1.10.10.10">
    <property type="entry name" value="Winged helix-like DNA-binding domain superfamily/Winged helix DNA-binding domain"/>
    <property type="match status" value="1"/>
</dbReference>
<evidence type="ECO:0000313" key="7">
    <source>
        <dbReference type="EMBL" id="OZI46870.1"/>
    </source>
</evidence>
<dbReference type="InterPro" id="IPR005119">
    <property type="entry name" value="LysR_subst-bd"/>
</dbReference>
<dbReference type="CDD" id="cd08422">
    <property type="entry name" value="PBP2_CrgA_like"/>
    <property type="match status" value="1"/>
</dbReference>
<dbReference type="Pfam" id="PF00126">
    <property type="entry name" value="HTH_1"/>
    <property type="match status" value="1"/>
</dbReference>
<organism evidence="7 8">
    <name type="scientific">Bordetella genomosp. 5</name>
    <dbReference type="NCBI Taxonomy" id="1395608"/>
    <lineage>
        <taxon>Bacteria</taxon>
        <taxon>Pseudomonadati</taxon>
        <taxon>Pseudomonadota</taxon>
        <taxon>Betaproteobacteria</taxon>
        <taxon>Burkholderiales</taxon>
        <taxon>Alcaligenaceae</taxon>
        <taxon>Bordetella</taxon>
    </lineage>
</organism>
<dbReference type="AlphaFoldDB" id="A0A261TCQ7"/>
<evidence type="ECO:0000259" key="6">
    <source>
        <dbReference type="PROSITE" id="PS50931"/>
    </source>
</evidence>
<dbReference type="Proteomes" id="UP000216913">
    <property type="component" value="Unassembled WGS sequence"/>
</dbReference>
<dbReference type="GO" id="GO:0006351">
    <property type="term" value="P:DNA-templated transcription"/>
    <property type="evidence" value="ECO:0007669"/>
    <property type="project" value="TreeGrafter"/>
</dbReference>
<evidence type="ECO:0000256" key="3">
    <source>
        <dbReference type="ARBA" id="ARBA00023125"/>
    </source>
</evidence>
<dbReference type="RefSeq" id="WP_094802937.1">
    <property type="nucleotide sequence ID" value="NZ_NEVP01000011.1"/>
</dbReference>
<evidence type="ECO:0000256" key="4">
    <source>
        <dbReference type="ARBA" id="ARBA00023163"/>
    </source>
</evidence>
<dbReference type="InterPro" id="IPR000847">
    <property type="entry name" value="LysR_HTH_N"/>
</dbReference>
<keyword evidence="4" id="KW-0804">Transcription</keyword>
<gene>
    <name evidence="7" type="ORF">CAL25_19545</name>
</gene>
<dbReference type="GO" id="GO:0043565">
    <property type="term" value="F:sequence-specific DNA binding"/>
    <property type="evidence" value="ECO:0007669"/>
    <property type="project" value="TreeGrafter"/>
</dbReference>